<keyword evidence="1 4" id="KW-0808">Transferase</keyword>
<reference evidence="4 5" key="1">
    <citation type="journal article" date="2008" name="Int. J. Syst. Evol. Microbiol.">
        <title>Neptunomonas japonica sp. nov., an Osedax japonicus symbiont-like bacterium isolated from sediment adjacent to sperm whale carcasses off Kagoshima, Japan.</title>
        <authorList>
            <person name="Miyazaki M."/>
            <person name="Nogi Y."/>
            <person name="Fujiwara Y."/>
            <person name="Kawato M."/>
            <person name="Kubokawa K."/>
            <person name="Horikoshi K."/>
        </authorList>
    </citation>
    <scope>NUCLEOTIDE SEQUENCE [LARGE SCALE GENOMIC DNA]</scope>
    <source>
        <strain evidence="4 5">JAMM 1380</strain>
    </source>
</reference>
<dbReference type="Gene3D" id="3.40.630.30">
    <property type="match status" value="1"/>
</dbReference>
<evidence type="ECO:0000256" key="2">
    <source>
        <dbReference type="ARBA" id="ARBA00023315"/>
    </source>
</evidence>
<dbReference type="RefSeq" id="WP_201350217.1">
    <property type="nucleotide sequence ID" value="NZ_AP014546.1"/>
</dbReference>
<dbReference type="CDD" id="cd04301">
    <property type="entry name" value="NAT_SF"/>
    <property type="match status" value="1"/>
</dbReference>
<dbReference type="Pfam" id="PF00583">
    <property type="entry name" value="Acetyltransf_1"/>
    <property type="match status" value="1"/>
</dbReference>
<dbReference type="InterPro" id="IPR051016">
    <property type="entry name" value="Diverse_Substrate_AcTransf"/>
</dbReference>
<dbReference type="PANTHER" id="PTHR10545">
    <property type="entry name" value="DIAMINE N-ACETYLTRANSFERASE"/>
    <property type="match status" value="1"/>
</dbReference>
<dbReference type="InterPro" id="IPR016181">
    <property type="entry name" value="Acyl_CoA_acyltransferase"/>
</dbReference>
<dbReference type="InterPro" id="IPR000182">
    <property type="entry name" value="GNAT_dom"/>
</dbReference>
<evidence type="ECO:0000259" key="3">
    <source>
        <dbReference type="PROSITE" id="PS51186"/>
    </source>
</evidence>
<sequence length="151" mass="17494">MQSSVTVAPLNVEDREQWEALYKNYAHFYEVPMNQAILNTVWSWVFDENNQFFALVAKDDQGRALGLMHFREMPSPLRGTSVGFLDDLYVDSSVRGEGVVEQLFSALTTSAKEHSWPHVRWITAENNYRARAVYDKLASKTHWKTYQLLCD</sequence>
<gene>
    <name evidence="4" type="ORF">NEJAP_1660</name>
</gene>
<dbReference type="GO" id="GO:0008080">
    <property type="term" value="F:N-acetyltransferase activity"/>
    <property type="evidence" value="ECO:0007669"/>
    <property type="project" value="TreeGrafter"/>
</dbReference>
<dbReference type="AlphaFoldDB" id="A0A7R6SVP6"/>
<evidence type="ECO:0000256" key="1">
    <source>
        <dbReference type="ARBA" id="ARBA00022679"/>
    </source>
</evidence>
<proteinExistence type="predicted"/>
<dbReference type="KEGG" id="njp:NEJAP_1660"/>
<accession>A0A7R6SVP6</accession>
<feature type="domain" description="N-acetyltransferase" evidence="3">
    <location>
        <begin position="5"/>
        <end position="151"/>
    </location>
</feature>
<dbReference type="EMBL" id="AP014546">
    <property type="protein sequence ID" value="BBB29611.1"/>
    <property type="molecule type" value="Genomic_DNA"/>
</dbReference>
<dbReference type="PANTHER" id="PTHR10545:SF42">
    <property type="entry name" value="ACETYLTRANSFERASE"/>
    <property type="match status" value="1"/>
</dbReference>
<dbReference type="Proteomes" id="UP000595332">
    <property type="component" value="Chromosome"/>
</dbReference>
<dbReference type="SUPFAM" id="SSF55729">
    <property type="entry name" value="Acyl-CoA N-acyltransferases (Nat)"/>
    <property type="match status" value="1"/>
</dbReference>
<keyword evidence="2" id="KW-0012">Acyltransferase</keyword>
<protein>
    <submittedName>
        <fullName evidence="4">GCN5 family acetyltransferase</fullName>
    </submittedName>
</protein>
<organism evidence="4 5">
    <name type="scientific">Neptunomonas japonica JAMM 1380</name>
    <dbReference type="NCBI Taxonomy" id="1441457"/>
    <lineage>
        <taxon>Bacteria</taxon>
        <taxon>Pseudomonadati</taxon>
        <taxon>Pseudomonadota</taxon>
        <taxon>Gammaproteobacteria</taxon>
        <taxon>Oceanospirillales</taxon>
        <taxon>Oceanospirillaceae</taxon>
        <taxon>Neptunomonas</taxon>
    </lineage>
</organism>
<name>A0A7R6SVP6_9GAMM</name>
<dbReference type="PROSITE" id="PS51186">
    <property type="entry name" value="GNAT"/>
    <property type="match status" value="1"/>
</dbReference>
<evidence type="ECO:0000313" key="5">
    <source>
        <dbReference type="Proteomes" id="UP000595332"/>
    </source>
</evidence>
<evidence type="ECO:0000313" key="4">
    <source>
        <dbReference type="EMBL" id="BBB29611.1"/>
    </source>
</evidence>
<keyword evidence="5" id="KW-1185">Reference proteome</keyword>